<organism evidence="1 2">
    <name type="scientific">Agrobacterium arsenijevicii</name>
    <dbReference type="NCBI Taxonomy" id="1585697"/>
    <lineage>
        <taxon>Bacteria</taxon>
        <taxon>Pseudomonadati</taxon>
        <taxon>Pseudomonadota</taxon>
        <taxon>Alphaproteobacteria</taxon>
        <taxon>Hyphomicrobiales</taxon>
        <taxon>Rhizobiaceae</taxon>
        <taxon>Rhizobium/Agrobacterium group</taxon>
        <taxon>Agrobacterium</taxon>
    </lineage>
</organism>
<keyword evidence="2" id="KW-1185">Reference proteome</keyword>
<evidence type="ECO:0000313" key="2">
    <source>
        <dbReference type="Proteomes" id="UP000032564"/>
    </source>
</evidence>
<comment type="caution">
    <text evidence="1">The sequence shown here is derived from an EMBL/GenBank/DDBJ whole genome shotgun (WGS) entry which is preliminary data.</text>
</comment>
<dbReference type="EMBL" id="JWIT01000057">
    <property type="protein sequence ID" value="KJF69983.1"/>
    <property type="molecule type" value="Genomic_DNA"/>
</dbReference>
<gene>
    <name evidence="1" type="ORF">RP75_28905</name>
</gene>
<dbReference type="Proteomes" id="UP000032564">
    <property type="component" value="Unassembled WGS sequence"/>
</dbReference>
<evidence type="ECO:0000313" key="1">
    <source>
        <dbReference type="EMBL" id="KJF69983.1"/>
    </source>
</evidence>
<protein>
    <submittedName>
        <fullName evidence="1">Uncharacterized protein</fullName>
    </submittedName>
</protein>
<proteinExistence type="predicted"/>
<sequence length="75" mass="8168">MDCIGLIPVEWQATVTITQPGKAGWNMETVSDARFRSPWSGPQTSAQAIVGLGWMAFGHKPLQPRSKNVKAGHHV</sequence>
<name>A0ABR5CYT3_9HYPH</name>
<accession>A0ABR5CYT3</accession>
<reference evidence="1 2" key="1">
    <citation type="submission" date="2014-12" db="EMBL/GenBank/DDBJ databases">
        <authorList>
            <person name="Kuzmanovic N."/>
            <person name="Pulawska J."/>
            <person name="Obradovic A."/>
        </authorList>
    </citation>
    <scope>NUCLEOTIDE SEQUENCE [LARGE SCALE GENOMIC DNA]</scope>
    <source>
        <strain evidence="1 2">KFB 330</strain>
    </source>
</reference>